<dbReference type="EC" id="6.3.2.10" evidence="10 11"/>
<evidence type="ECO:0000256" key="3">
    <source>
        <dbReference type="ARBA" id="ARBA00022618"/>
    </source>
</evidence>
<comment type="similarity">
    <text evidence="10">Belongs to the MurCDEF family. MurF subfamily.</text>
</comment>
<evidence type="ECO:0000256" key="1">
    <source>
        <dbReference type="ARBA" id="ARBA00022490"/>
    </source>
</evidence>
<feature type="domain" description="Mur ligase N-terminal catalytic" evidence="12">
    <location>
        <begin position="24"/>
        <end position="95"/>
    </location>
</feature>
<comment type="caution">
    <text evidence="15">The sequence shown here is derived from an EMBL/GenBank/DDBJ whole genome shotgun (WGS) entry which is preliminary data.</text>
</comment>
<keyword evidence="2 10" id="KW-0436">Ligase</keyword>
<dbReference type="SUPFAM" id="SSF53623">
    <property type="entry name" value="MurD-like peptide ligases, catalytic domain"/>
    <property type="match status" value="1"/>
</dbReference>
<keyword evidence="8 10" id="KW-0131">Cell cycle</keyword>
<evidence type="ECO:0000256" key="11">
    <source>
        <dbReference type="RuleBase" id="RU004136"/>
    </source>
</evidence>
<name>A0A3D9BZE2_9RHOB</name>
<dbReference type="OrthoDB" id="9800958at2"/>
<dbReference type="GO" id="GO:0008360">
    <property type="term" value="P:regulation of cell shape"/>
    <property type="evidence" value="ECO:0007669"/>
    <property type="project" value="UniProtKB-KW"/>
</dbReference>
<dbReference type="InterPro" id="IPR036615">
    <property type="entry name" value="Mur_ligase_C_dom_sf"/>
</dbReference>
<dbReference type="Gene3D" id="3.40.1390.10">
    <property type="entry name" value="MurE/MurF, N-terminal domain"/>
    <property type="match status" value="1"/>
</dbReference>
<keyword evidence="1 10" id="KW-0963">Cytoplasm</keyword>
<dbReference type="Pfam" id="PF08245">
    <property type="entry name" value="Mur_ligase_M"/>
    <property type="match status" value="1"/>
</dbReference>
<evidence type="ECO:0000256" key="10">
    <source>
        <dbReference type="HAMAP-Rule" id="MF_02019"/>
    </source>
</evidence>
<feature type="binding site" evidence="10">
    <location>
        <begin position="108"/>
        <end position="114"/>
    </location>
    <ligand>
        <name>ATP</name>
        <dbReference type="ChEBI" id="CHEBI:30616"/>
    </ligand>
</feature>
<evidence type="ECO:0000256" key="4">
    <source>
        <dbReference type="ARBA" id="ARBA00022741"/>
    </source>
</evidence>
<keyword evidence="6 10" id="KW-0133">Cell shape</keyword>
<sequence length="482" mass="49630">MSLWTAAEAARATAGRATTDWAATGVSIDTRTLAPGDLFVALTAARDGHDFVADALAKGAAAAMVARVPEGVGPEAPLLIVDDVQVGLEALGRAARARTRARVVAVTGSVGKTSTKEMLRRVCAGQGRTHASEASYNNHWGVPLTLARMPAETDFAVIEIGMNAPGEIAPLSAQARPDVALVTTVAPAHLEAFGSIEGIAAEKASIVAGLAPGGTAVVHGDLDVSPMLEEAARRAGAARVVTFGEAPRNHHRLLRATVRDTTTVAEARAWRTPLLYKIAAPGWHFALNGLAVLAAARALGLDRALAVGDLGRWSPVAGRGAREAIRLDPVERDVVIELIDEAYNANPASMGAALEVLAGAAVRDVIGRKAAGRRVAYIGDMKELGPEAAALHAALADHPAMARIDVVHTVGDLAGHLYAALPPGRRGRHTGTAEKMAAGVRRDLDAGDVVMVKGSLSTGLGAVVDAVRKLGHAAPRSGSGDD</sequence>
<evidence type="ECO:0000256" key="5">
    <source>
        <dbReference type="ARBA" id="ARBA00022840"/>
    </source>
</evidence>
<comment type="catalytic activity">
    <reaction evidence="10 11">
        <text>D-alanyl-D-alanine + UDP-N-acetyl-alpha-D-muramoyl-L-alanyl-gamma-D-glutamyl-meso-2,6-diaminopimelate + ATP = UDP-N-acetyl-alpha-D-muramoyl-L-alanyl-gamma-D-glutamyl-meso-2,6-diaminopimeloyl-D-alanyl-D-alanine + ADP + phosphate + H(+)</text>
        <dbReference type="Rhea" id="RHEA:28374"/>
        <dbReference type="ChEBI" id="CHEBI:15378"/>
        <dbReference type="ChEBI" id="CHEBI:30616"/>
        <dbReference type="ChEBI" id="CHEBI:43474"/>
        <dbReference type="ChEBI" id="CHEBI:57822"/>
        <dbReference type="ChEBI" id="CHEBI:61386"/>
        <dbReference type="ChEBI" id="CHEBI:83905"/>
        <dbReference type="ChEBI" id="CHEBI:456216"/>
        <dbReference type="EC" id="6.3.2.10"/>
    </reaction>
</comment>
<evidence type="ECO:0000256" key="2">
    <source>
        <dbReference type="ARBA" id="ARBA00022598"/>
    </source>
</evidence>
<organism evidence="15 16">
    <name type="scientific">Rhodosalinus sediminis</name>
    <dbReference type="NCBI Taxonomy" id="1940533"/>
    <lineage>
        <taxon>Bacteria</taxon>
        <taxon>Pseudomonadati</taxon>
        <taxon>Pseudomonadota</taxon>
        <taxon>Alphaproteobacteria</taxon>
        <taxon>Rhodobacterales</taxon>
        <taxon>Paracoccaceae</taxon>
        <taxon>Rhodosalinus</taxon>
    </lineage>
</organism>
<dbReference type="Pfam" id="PF01225">
    <property type="entry name" value="Mur_ligase"/>
    <property type="match status" value="1"/>
</dbReference>
<dbReference type="Pfam" id="PF02875">
    <property type="entry name" value="Mur_ligase_C"/>
    <property type="match status" value="1"/>
</dbReference>
<keyword evidence="16" id="KW-1185">Reference proteome</keyword>
<dbReference type="RefSeq" id="WP_115977940.1">
    <property type="nucleotide sequence ID" value="NZ_QOHR01000001.1"/>
</dbReference>
<evidence type="ECO:0000313" key="15">
    <source>
        <dbReference type="EMBL" id="REC58897.1"/>
    </source>
</evidence>
<dbReference type="GO" id="GO:0008766">
    <property type="term" value="F:UDP-N-acetylmuramoylalanyl-D-glutamyl-2,6-diaminopimelate-D-alanyl-D-alanine ligase activity"/>
    <property type="evidence" value="ECO:0007669"/>
    <property type="project" value="RHEA"/>
</dbReference>
<evidence type="ECO:0000259" key="13">
    <source>
        <dbReference type="Pfam" id="PF02875"/>
    </source>
</evidence>
<dbReference type="Gene3D" id="3.40.1190.10">
    <property type="entry name" value="Mur-like, catalytic domain"/>
    <property type="match status" value="1"/>
</dbReference>
<dbReference type="PANTHER" id="PTHR43024:SF1">
    <property type="entry name" value="UDP-N-ACETYLMURAMOYL-TRIPEPTIDE--D-ALANYL-D-ALANINE LIGASE"/>
    <property type="match status" value="1"/>
</dbReference>
<keyword evidence="5 10" id="KW-0067">ATP-binding</keyword>
<feature type="domain" description="Mur ligase C-terminal" evidence="13">
    <location>
        <begin position="336"/>
        <end position="455"/>
    </location>
</feature>
<evidence type="ECO:0000256" key="6">
    <source>
        <dbReference type="ARBA" id="ARBA00022960"/>
    </source>
</evidence>
<keyword evidence="4 10" id="KW-0547">Nucleotide-binding</keyword>
<dbReference type="SUPFAM" id="SSF53244">
    <property type="entry name" value="MurD-like peptide ligases, peptide-binding domain"/>
    <property type="match status" value="1"/>
</dbReference>
<dbReference type="InterPro" id="IPR000713">
    <property type="entry name" value="Mur_ligase_N"/>
</dbReference>
<dbReference type="InterPro" id="IPR036565">
    <property type="entry name" value="Mur-like_cat_sf"/>
</dbReference>
<keyword evidence="9 10" id="KW-0961">Cell wall biogenesis/degradation</keyword>
<comment type="pathway">
    <text evidence="10 11">Cell wall biogenesis; peptidoglycan biosynthesis.</text>
</comment>
<dbReference type="InterPro" id="IPR035911">
    <property type="entry name" value="MurE/MurF_N"/>
</dbReference>
<gene>
    <name evidence="10 15" type="primary">murF</name>
    <name evidence="15" type="ORF">DRV84_01345</name>
</gene>
<evidence type="ECO:0000256" key="8">
    <source>
        <dbReference type="ARBA" id="ARBA00023306"/>
    </source>
</evidence>
<dbReference type="Gene3D" id="3.90.190.20">
    <property type="entry name" value="Mur ligase, C-terminal domain"/>
    <property type="match status" value="1"/>
</dbReference>
<proteinExistence type="inferred from homology"/>
<dbReference type="InterPro" id="IPR013221">
    <property type="entry name" value="Mur_ligase_cen"/>
</dbReference>
<evidence type="ECO:0000256" key="7">
    <source>
        <dbReference type="ARBA" id="ARBA00022984"/>
    </source>
</evidence>
<dbReference type="EMBL" id="QOHR01000001">
    <property type="protein sequence ID" value="REC58897.1"/>
    <property type="molecule type" value="Genomic_DNA"/>
</dbReference>
<protein>
    <recommendedName>
        <fullName evidence="10 11">UDP-N-acetylmuramoyl-tripeptide--D-alanyl-D-alanine ligase</fullName>
        <ecNumber evidence="10 11">6.3.2.10</ecNumber>
    </recommendedName>
    <alternativeName>
        <fullName evidence="10">D-alanyl-D-alanine-adding enzyme</fullName>
    </alternativeName>
</protein>
<dbReference type="InterPro" id="IPR005863">
    <property type="entry name" value="UDP-N-AcMur_synth"/>
</dbReference>
<dbReference type="GO" id="GO:0051301">
    <property type="term" value="P:cell division"/>
    <property type="evidence" value="ECO:0007669"/>
    <property type="project" value="UniProtKB-KW"/>
</dbReference>
<dbReference type="GO" id="GO:0071555">
    <property type="term" value="P:cell wall organization"/>
    <property type="evidence" value="ECO:0007669"/>
    <property type="project" value="UniProtKB-KW"/>
</dbReference>
<keyword evidence="7 10" id="KW-0573">Peptidoglycan synthesis</keyword>
<dbReference type="GO" id="GO:0005524">
    <property type="term" value="F:ATP binding"/>
    <property type="evidence" value="ECO:0007669"/>
    <property type="project" value="UniProtKB-UniRule"/>
</dbReference>
<dbReference type="GO" id="GO:0005737">
    <property type="term" value="C:cytoplasm"/>
    <property type="evidence" value="ECO:0007669"/>
    <property type="project" value="UniProtKB-SubCell"/>
</dbReference>
<reference evidence="15 16" key="1">
    <citation type="journal article" date="2017" name="Int. J. Syst. Evol. Microbiol.">
        <title>Rhodosalinus sediminis gen. nov., sp. nov., isolated from marine saltern.</title>
        <authorList>
            <person name="Guo L.Y."/>
            <person name="Ling S.K."/>
            <person name="Li C.M."/>
            <person name="Chen G.J."/>
            <person name="Du Z.J."/>
        </authorList>
    </citation>
    <scope>NUCLEOTIDE SEQUENCE [LARGE SCALE GENOMIC DNA]</scope>
    <source>
        <strain evidence="15 16">WDN1C137</strain>
    </source>
</reference>
<comment type="function">
    <text evidence="10 11">Involved in cell wall formation. Catalyzes the final step in the synthesis of UDP-N-acetylmuramoyl-pentapeptide, the precursor of murein.</text>
</comment>
<dbReference type="PANTHER" id="PTHR43024">
    <property type="entry name" value="UDP-N-ACETYLMURAMOYL-TRIPEPTIDE--D-ALANYL-D-ALANINE LIGASE"/>
    <property type="match status" value="1"/>
</dbReference>
<accession>A0A3D9BZE2</accession>
<keyword evidence="3 10" id="KW-0132">Cell division</keyword>
<evidence type="ECO:0000313" key="16">
    <source>
        <dbReference type="Proteomes" id="UP000257131"/>
    </source>
</evidence>
<dbReference type="SUPFAM" id="SSF63418">
    <property type="entry name" value="MurE/MurF N-terminal domain"/>
    <property type="match status" value="1"/>
</dbReference>
<dbReference type="InterPro" id="IPR004101">
    <property type="entry name" value="Mur_ligase_C"/>
</dbReference>
<feature type="domain" description="Mur ligase central" evidence="14">
    <location>
        <begin position="106"/>
        <end position="296"/>
    </location>
</feature>
<dbReference type="Proteomes" id="UP000257131">
    <property type="component" value="Unassembled WGS sequence"/>
</dbReference>
<dbReference type="HAMAP" id="MF_02019">
    <property type="entry name" value="MurF"/>
    <property type="match status" value="1"/>
</dbReference>
<evidence type="ECO:0000259" key="14">
    <source>
        <dbReference type="Pfam" id="PF08245"/>
    </source>
</evidence>
<comment type="subcellular location">
    <subcellularLocation>
        <location evidence="10 11">Cytoplasm</location>
    </subcellularLocation>
</comment>
<dbReference type="NCBIfam" id="TIGR01143">
    <property type="entry name" value="murF"/>
    <property type="match status" value="1"/>
</dbReference>
<dbReference type="GO" id="GO:0047480">
    <property type="term" value="F:UDP-N-acetylmuramoyl-tripeptide-D-alanyl-D-alanine ligase activity"/>
    <property type="evidence" value="ECO:0007669"/>
    <property type="project" value="UniProtKB-UniRule"/>
</dbReference>
<dbReference type="UniPathway" id="UPA00219"/>
<dbReference type="AlphaFoldDB" id="A0A3D9BZE2"/>
<dbReference type="InterPro" id="IPR051046">
    <property type="entry name" value="MurCDEF_CellWall_CoF430Synth"/>
</dbReference>
<evidence type="ECO:0000256" key="9">
    <source>
        <dbReference type="ARBA" id="ARBA00023316"/>
    </source>
</evidence>
<dbReference type="GO" id="GO:0009252">
    <property type="term" value="P:peptidoglycan biosynthetic process"/>
    <property type="evidence" value="ECO:0007669"/>
    <property type="project" value="UniProtKB-UniRule"/>
</dbReference>
<evidence type="ECO:0000259" key="12">
    <source>
        <dbReference type="Pfam" id="PF01225"/>
    </source>
</evidence>